<evidence type="ECO:0000313" key="12">
    <source>
        <dbReference type="EMBL" id="KAF2619154.1"/>
    </source>
</evidence>
<comment type="similarity">
    <text evidence="3">Belongs to the short-chain dehydrogenases/reductases (SDR) family. POR subfamily.</text>
</comment>
<dbReference type="GO" id="GO:0015995">
    <property type="term" value="P:chlorophyll biosynthetic process"/>
    <property type="evidence" value="ECO:0007669"/>
    <property type="project" value="UniProtKB-KW"/>
</dbReference>
<keyword evidence="10" id="KW-0149">Chlorophyll biosynthesis</keyword>
<dbReference type="InterPro" id="IPR036291">
    <property type="entry name" value="NAD(P)-bd_dom_sf"/>
</dbReference>
<evidence type="ECO:0000256" key="8">
    <source>
        <dbReference type="ARBA" id="ARBA00022857"/>
    </source>
</evidence>
<organism evidence="12 13">
    <name type="scientific">Brassica cretica</name>
    <name type="common">Mustard</name>
    <dbReference type="NCBI Taxonomy" id="69181"/>
    <lineage>
        <taxon>Eukaryota</taxon>
        <taxon>Viridiplantae</taxon>
        <taxon>Streptophyta</taxon>
        <taxon>Embryophyta</taxon>
        <taxon>Tracheophyta</taxon>
        <taxon>Spermatophyta</taxon>
        <taxon>Magnoliopsida</taxon>
        <taxon>eudicotyledons</taxon>
        <taxon>Gunneridae</taxon>
        <taxon>Pentapetalae</taxon>
        <taxon>rosids</taxon>
        <taxon>malvids</taxon>
        <taxon>Brassicales</taxon>
        <taxon>Brassicaceae</taxon>
        <taxon>Brassiceae</taxon>
        <taxon>Brassica</taxon>
    </lineage>
</organism>
<evidence type="ECO:0000256" key="11">
    <source>
        <dbReference type="SAM" id="MobiDB-lite"/>
    </source>
</evidence>
<feature type="compositionally biased region" description="Polar residues" evidence="11">
    <location>
        <begin position="54"/>
        <end position="71"/>
    </location>
</feature>
<keyword evidence="7" id="KW-0934">Plastid</keyword>
<reference evidence="12" key="1">
    <citation type="submission" date="2019-12" db="EMBL/GenBank/DDBJ databases">
        <title>Genome sequencing and annotation of Brassica cretica.</title>
        <authorList>
            <person name="Studholme D.J."/>
            <person name="Sarris P.F."/>
        </authorList>
    </citation>
    <scope>NUCLEOTIDE SEQUENCE</scope>
    <source>
        <strain evidence="12">PFS-001/15</strain>
        <tissue evidence="12">Leaf</tissue>
    </source>
</reference>
<dbReference type="GO" id="GO:0015979">
    <property type="term" value="P:photosynthesis"/>
    <property type="evidence" value="ECO:0007669"/>
    <property type="project" value="UniProtKB-KW"/>
</dbReference>
<protein>
    <recommendedName>
        <fullName evidence="4">protochlorophyllide reductase</fullName>
        <ecNumber evidence="4">1.3.1.33</ecNumber>
    </recommendedName>
</protein>
<dbReference type="GO" id="GO:0016630">
    <property type="term" value="F:protochlorophyllide reductase activity"/>
    <property type="evidence" value="ECO:0007669"/>
    <property type="project" value="UniProtKB-EC"/>
</dbReference>
<dbReference type="GO" id="GO:0009507">
    <property type="term" value="C:chloroplast"/>
    <property type="evidence" value="ECO:0007669"/>
    <property type="project" value="UniProtKB-SubCell"/>
</dbReference>
<keyword evidence="9" id="KW-0560">Oxidoreductase</keyword>
<keyword evidence="6" id="KW-0602">Photosynthesis</keyword>
<comment type="pathway">
    <text evidence="2">Porphyrin-containing compound metabolism; chlorophyll biosynthesis.</text>
</comment>
<dbReference type="Proteomes" id="UP000712281">
    <property type="component" value="Unassembled WGS sequence"/>
</dbReference>
<dbReference type="Gene3D" id="3.40.50.720">
    <property type="entry name" value="NAD(P)-binding Rossmann-like Domain"/>
    <property type="match status" value="1"/>
</dbReference>
<evidence type="ECO:0000256" key="5">
    <source>
        <dbReference type="ARBA" id="ARBA00022528"/>
    </source>
</evidence>
<name>A0A8S9MG08_BRACR</name>
<dbReference type="CDD" id="cd09810">
    <property type="entry name" value="LPOR_like_SDR_c_like"/>
    <property type="match status" value="1"/>
</dbReference>
<dbReference type="InterPro" id="IPR005979">
    <property type="entry name" value="Prochl_reduct"/>
</dbReference>
<evidence type="ECO:0000256" key="2">
    <source>
        <dbReference type="ARBA" id="ARBA00005173"/>
    </source>
</evidence>
<accession>A0A8S9MG08</accession>
<dbReference type="EC" id="1.3.1.33" evidence="4"/>
<evidence type="ECO:0000256" key="7">
    <source>
        <dbReference type="ARBA" id="ARBA00022640"/>
    </source>
</evidence>
<evidence type="ECO:0000256" key="3">
    <source>
        <dbReference type="ARBA" id="ARBA00005821"/>
    </source>
</evidence>
<gene>
    <name evidence="12" type="ORF">F2Q68_00038222</name>
</gene>
<evidence type="ECO:0000256" key="9">
    <source>
        <dbReference type="ARBA" id="ARBA00023002"/>
    </source>
</evidence>
<proteinExistence type="inferred from homology"/>
<keyword evidence="8" id="KW-0521">NADP</keyword>
<dbReference type="EMBL" id="QGKW02000007">
    <property type="protein sequence ID" value="KAF2619154.1"/>
    <property type="molecule type" value="Genomic_DNA"/>
</dbReference>
<dbReference type="PANTHER" id="PTHR44419:SF20">
    <property type="entry name" value="PROTOCHLOROPHYLLIDE REDUCTASE C, CHLOROPLASTIC"/>
    <property type="match status" value="1"/>
</dbReference>
<dbReference type="Pfam" id="PF00106">
    <property type="entry name" value="adh_short"/>
    <property type="match status" value="1"/>
</dbReference>
<dbReference type="SUPFAM" id="SSF51735">
    <property type="entry name" value="NAD(P)-binding Rossmann-fold domains"/>
    <property type="match status" value="1"/>
</dbReference>
<comment type="subcellular location">
    <subcellularLocation>
        <location evidence="1">Plastid</location>
        <location evidence="1">Chloroplast</location>
    </subcellularLocation>
</comment>
<sequence>MALQAAYSLLPSTTASIHKEGRFSASLKETNLTSFSFSNNLRSDKISIKKQRRQNPQFSTGIRAQTVTATPPANEASPEQKKTQRKGTAVITGASSGLGLATAKALADTGKWHVIMACRNFLKAEKAAKSVGMSKEDYTVMHLDLASLESVKQFVDNYRRTERPLDVLVCNAAVYQPTAKEPSFTAEGFELSVGTNHLGHFLLSRLLLDDLKKSDYPSKRMIIVGSITGNTNTLAGNVPPKANLGDLRGLASGLNGQNGSMIDGGERYHEETGVTFASLYPGCIATTGLFREHIPLFRLLFPPFQKYITKGYVSEEEAGKRLAQVVSDPSLGKSGVYWSWNNNSSSFENQLSKEASDAEKAKKLWEVSEKLVGLA</sequence>
<dbReference type="AlphaFoldDB" id="A0A8S9MG08"/>
<dbReference type="InterPro" id="IPR002347">
    <property type="entry name" value="SDR_fam"/>
</dbReference>
<keyword evidence="5" id="KW-0150">Chloroplast</keyword>
<evidence type="ECO:0000256" key="6">
    <source>
        <dbReference type="ARBA" id="ARBA00022531"/>
    </source>
</evidence>
<evidence type="ECO:0000313" key="13">
    <source>
        <dbReference type="Proteomes" id="UP000712281"/>
    </source>
</evidence>
<evidence type="ECO:0000256" key="1">
    <source>
        <dbReference type="ARBA" id="ARBA00004229"/>
    </source>
</evidence>
<dbReference type="PRINTS" id="PR00081">
    <property type="entry name" value="GDHRDH"/>
</dbReference>
<feature type="region of interest" description="Disordered" evidence="11">
    <location>
        <begin position="49"/>
        <end position="87"/>
    </location>
</feature>
<comment type="caution">
    <text evidence="12">The sequence shown here is derived from an EMBL/GenBank/DDBJ whole genome shotgun (WGS) entry which is preliminary data.</text>
</comment>
<evidence type="ECO:0000256" key="10">
    <source>
        <dbReference type="ARBA" id="ARBA00023171"/>
    </source>
</evidence>
<evidence type="ECO:0000256" key="4">
    <source>
        <dbReference type="ARBA" id="ARBA00012006"/>
    </source>
</evidence>
<dbReference type="PANTHER" id="PTHR44419">
    <property type="entry name" value="PROTOCHLOROPHYLLIDE REDUCTASE C, CHLOROPLASTIC"/>
    <property type="match status" value="1"/>
</dbReference>